<dbReference type="InterPro" id="IPR036396">
    <property type="entry name" value="Cyt_P450_sf"/>
</dbReference>
<comment type="subcellular location">
    <subcellularLocation>
        <location evidence="2">Membrane</location>
        <topology evidence="2">Single-pass membrane protein</topology>
    </subcellularLocation>
</comment>
<keyword evidence="11 14" id="KW-0472">Membrane</keyword>
<keyword evidence="10 13" id="KW-0503">Monooxygenase</keyword>
<dbReference type="InterPro" id="IPR002401">
    <property type="entry name" value="Cyt_P450_E_grp-I"/>
</dbReference>
<comment type="cofactor">
    <cofactor evidence="1 12">
        <name>heme</name>
        <dbReference type="ChEBI" id="CHEBI:30413"/>
    </cofactor>
</comment>
<organism evidence="15 16">
    <name type="scientific">Corchorus olitorius</name>
    <dbReference type="NCBI Taxonomy" id="93759"/>
    <lineage>
        <taxon>Eukaryota</taxon>
        <taxon>Viridiplantae</taxon>
        <taxon>Streptophyta</taxon>
        <taxon>Embryophyta</taxon>
        <taxon>Tracheophyta</taxon>
        <taxon>Spermatophyta</taxon>
        <taxon>Magnoliopsida</taxon>
        <taxon>eudicotyledons</taxon>
        <taxon>Gunneridae</taxon>
        <taxon>Pentapetalae</taxon>
        <taxon>rosids</taxon>
        <taxon>malvids</taxon>
        <taxon>Malvales</taxon>
        <taxon>Malvaceae</taxon>
        <taxon>Grewioideae</taxon>
        <taxon>Apeibeae</taxon>
        <taxon>Corchorus</taxon>
    </lineage>
</organism>
<dbReference type="InterPro" id="IPR017972">
    <property type="entry name" value="Cyt_P450_CS"/>
</dbReference>
<keyword evidence="4 12" id="KW-0349">Heme</keyword>
<evidence type="ECO:0000256" key="1">
    <source>
        <dbReference type="ARBA" id="ARBA00001971"/>
    </source>
</evidence>
<evidence type="ECO:0000256" key="4">
    <source>
        <dbReference type="ARBA" id="ARBA00022617"/>
    </source>
</evidence>
<feature type="transmembrane region" description="Helical" evidence="14">
    <location>
        <begin position="12"/>
        <end position="30"/>
    </location>
</feature>
<dbReference type="PRINTS" id="PR00385">
    <property type="entry name" value="P450"/>
</dbReference>
<dbReference type="OrthoDB" id="1103324at2759"/>
<evidence type="ECO:0000256" key="5">
    <source>
        <dbReference type="ARBA" id="ARBA00022692"/>
    </source>
</evidence>
<evidence type="ECO:0000256" key="9">
    <source>
        <dbReference type="ARBA" id="ARBA00023004"/>
    </source>
</evidence>
<dbReference type="PRINTS" id="PR00463">
    <property type="entry name" value="EP450I"/>
</dbReference>
<protein>
    <submittedName>
        <fullName evidence="15">Cytochrome P450</fullName>
    </submittedName>
</protein>
<dbReference type="Pfam" id="PF00067">
    <property type="entry name" value="p450"/>
    <property type="match status" value="1"/>
</dbReference>
<evidence type="ECO:0000256" key="13">
    <source>
        <dbReference type="RuleBase" id="RU000461"/>
    </source>
</evidence>
<dbReference type="InterPro" id="IPR051103">
    <property type="entry name" value="Plant_metabolite_P450s"/>
</dbReference>
<dbReference type="PANTHER" id="PTHR24298">
    <property type="entry name" value="FLAVONOID 3'-MONOOXYGENASE-RELATED"/>
    <property type="match status" value="1"/>
</dbReference>
<dbReference type="GO" id="GO:0016020">
    <property type="term" value="C:membrane"/>
    <property type="evidence" value="ECO:0007669"/>
    <property type="project" value="UniProtKB-SubCell"/>
</dbReference>
<sequence>MATTSDNGVVYYGSFVVGWLIFTYIIQSLFRKLSNYRSGARYPPSPPALPLIGHLHLFLSSNTSFPHKLHSLATNYGPLLQLHLGASSCILVSSAKYAKEILKTQELNFVDRPEFSSPDYNIYHGSDFILAPYGTYWRFLKKLCMTRLLSNSTLHQFTEIREQEIMRLLEYLVKVSEGTEFCDLGARLTTMMNNVICRMAMSTRPWENAEEAQKIKKLIEELAVVGGKLSAGEILGPLGKFDLLGYGGKLTNALKKFDQLVEDIMKKHEEDSGRQGKDLMDIIMETCNDPTSEVKLTRKDIKAFFLDMFMAGTDTSSIAVKWTLGELINHPQVYKKLRQEILSVVGSNRLVKESDVQNLPYLQACVKESLRLHPPSVLFLRQGMEACTIEGYNLKAKSRIIFNLHSLMRDPNAWEKPNEFIPERFMGNSNNLNANKELMEMKGQNFDYLPFGTGRRVCPGASLALAMTHSTIGALVQCFDWKIKGGDKVDLREAPGFAATLAMASPFVCYPVTRYNPLKQG</sequence>
<evidence type="ECO:0000313" key="16">
    <source>
        <dbReference type="Proteomes" id="UP000187203"/>
    </source>
</evidence>
<keyword evidence="6 12" id="KW-0479">Metal-binding</keyword>
<dbReference type="STRING" id="93759.A0A1R3HIR2"/>
<reference evidence="16" key="1">
    <citation type="submission" date="2013-09" db="EMBL/GenBank/DDBJ databases">
        <title>Corchorus olitorius genome sequencing.</title>
        <authorList>
            <person name="Alam M."/>
            <person name="Haque M.S."/>
            <person name="Islam M.S."/>
            <person name="Emdad E.M."/>
            <person name="Islam M.M."/>
            <person name="Ahmed B."/>
            <person name="Halim A."/>
            <person name="Hossen Q.M.M."/>
            <person name="Hossain M.Z."/>
            <person name="Ahmed R."/>
            <person name="Khan M.M."/>
            <person name="Islam R."/>
            <person name="Rashid M.M."/>
            <person name="Khan S.A."/>
            <person name="Rahman M.S."/>
            <person name="Alam M."/>
            <person name="Yahiya A.S."/>
            <person name="Khan M.S."/>
            <person name="Azam M.S."/>
            <person name="Haque T."/>
            <person name="Lashkar M.Z.H."/>
            <person name="Akhand A.I."/>
            <person name="Morshed G."/>
            <person name="Roy S."/>
            <person name="Uddin K.S."/>
            <person name="Rabeya T."/>
            <person name="Hossain A.S."/>
            <person name="Chowdhury A."/>
            <person name="Snigdha A.R."/>
            <person name="Mortoza M.S."/>
            <person name="Matin S.A."/>
            <person name="Hoque S.M.E."/>
            <person name="Islam M.K."/>
            <person name="Roy D.K."/>
            <person name="Haider R."/>
            <person name="Moosa M.M."/>
            <person name="Elias S.M."/>
            <person name="Hasan A.M."/>
            <person name="Jahan S."/>
            <person name="Shafiuddin M."/>
            <person name="Mahmood N."/>
            <person name="Shommy N.S."/>
        </authorList>
    </citation>
    <scope>NUCLEOTIDE SEQUENCE [LARGE SCALE GENOMIC DNA]</scope>
    <source>
        <strain evidence="16">cv. O-4</strain>
    </source>
</reference>
<evidence type="ECO:0000256" key="10">
    <source>
        <dbReference type="ARBA" id="ARBA00023033"/>
    </source>
</evidence>
<evidence type="ECO:0000313" key="15">
    <source>
        <dbReference type="EMBL" id="OMO70237.1"/>
    </source>
</evidence>
<dbReference type="Proteomes" id="UP000187203">
    <property type="component" value="Unassembled WGS sequence"/>
</dbReference>
<evidence type="ECO:0000256" key="3">
    <source>
        <dbReference type="ARBA" id="ARBA00010617"/>
    </source>
</evidence>
<evidence type="ECO:0000256" key="11">
    <source>
        <dbReference type="ARBA" id="ARBA00023136"/>
    </source>
</evidence>
<dbReference type="Gene3D" id="1.10.630.10">
    <property type="entry name" value="Cytochrome P450"/>
    <property type="match status" value="1"/>
</dbReference>
<keyword evidence="16" id="KW-1185">Reference proteome</keyword>
<dbReference type="PROSITE" id="PS00086">
    <property type="entry name" value="CYTOCHROME_P450"/>
    <property type="match status" value="1"/>
</dbReference>
<evidence type="ECO:0000256" key="6">
    <source>
        <dbReference type="ARBA" id="ARBA00022723"/>
    </source>
</evidence>
<dbReference type="InterPro" id="IPR001128">
    <property type="entry name" value="Cyt_P450"/>
</dbReference>
<name>A0A1R3HIR2_9ROSI</name>
<keyword evidence="7 14" id="KW-1133">Transmembrane helix</keyword>
<comment type="caution">
    <text evidence="15">The sequence shown here is derived from an EMBL/GenBank/DDBJ whole genome shotgun (WGS) entry which is preliminary data.</text>
</comment>
<proteinExistence type="inferred from homology"/>
<dbReference type="GO" id="GO:0020037">
    <property type="term" value="F:heme binding"/>
    <property type="evidence" value="ECO:0007669"/>
    <property type="project" value="InterPro"/>
</dbReference>
<gene>
    <name evidence="15" type="ORF">COLO4_28690</name>
</gene>
<dbReference type="SUPFAM" id="SSF48264">
    <property type="entry name" value="Cytochrome P450"/>
    <property type="match status" value="1"/>
</dbReference>
<dbReference type="PANTHER" id="PTHR24298:SF888">
    <property type="entry name" value="P450, PUTATIVE-RELATED"/>
    <property type="match status" value="1"/>
</dbReference>
<dbReference type="GO" id="GO:0016709">
    <property type="term" value="F:oxidoreductase activity, acting on paired donors, with incorporation or reduction of molecular oxygen, NAD(P)H as one donor, and incorporation of one atom of oxygen"/>
    <property type="evidence" value="ECO:0007669"/>
    <property type="project" value="TreeGrafter"/>
</dbReference>
<dbReference type="FunFam" id="1.10.630.10:FF:000019">
    <property type="entry name" value="Cytochrome P450 family protein"/>
    <property type="match status" value="1"/>
</dbReference>
<dbReference type="AlphaFoldDB" id="A0A1R3HIR2"/>
<dbReference type="EMBL" id="AWUE01020023">
    <property type="protein sequence ID" value="OMO70237.1"/>
    <property type="molecule type" value="Genomic_DNA"/>
</dbReference>
<keyword evidence="5 14" id="KW-0812">Transmembrane</keyword>
<accession>A0A1R3HIR2</accession>
<keyword evidence="8 13" id="KW-0560">Oxidoreductase</keyword>
<evidence type="ECO:0000256" key="12">
    <source>
        <dbReference type="PIRSR" id="PIRSR602401-1"/>
    </source>
</evidence>
<feature type="binding site" description="axial binding residue" evidence="12">
    <location>
        <position position="458"/>
    </location>
    <ligand>
        <name>heme</name>
        <dbReference type="ChEBI" id="CHEBI:30413"/>
    </ligand>
    <ligandPart>
        <name>Fe</name>
        <dbReference type="ChEBI" id="CHEBI:18248"/>
    </ligandPart>
</feature>
<dbReference type="GO" id="GO:0005506">
    <property type="term" value="F:iron ion binding"/>
    <property type="evidence" value="ECO:0007669"/>
    <property type="project" value="InterPro"/>
</dbReference>
<comment type="similarity">
    <text evidence="3 13">Belongs to the cytochrome P450 family.</text>
</comment>
<keyword evidence="9 12" id="KW-0408">Iron</keyword>
<evidence type="ECO:0000256" key="7">
    <source>
        <dbReference type="ARBA" id="ARBA00022989"/>
    </source>
</evidence>
<evidence type="ECO:0000256" key="2">
    <source>
        <dbReference type="ARBA" id="ARBA00004167"/>
    </source>
</evidence>
<evidence type="ECO:0000256" key="14">
    <source>
        <dbReference type="SAM" id="Phobius"/>
    </source>
</evidence>
<evidence type="ECO:0000256" key="8">
    <source>
        <dbReference type="ARBA" id="ARBA00023002"/>
    </source>
</evidence>